<dbReference type="Proteomes" id="UP000288216">
    <property type="component" value="Unassembled WGS sequence"/>
</dbReference>
<keyword evidence="12" id="KW-0999">Mitochondrion inner membrane</keyword>
<keyword evidence="11 12" id="KW-0472">Membrane</keyword>
<evidence type="ECO:0000256" key="6">
    <source>
        <dbReference type="ARBA" id="ARBA00022927"/>
    </source>
</evidence>
<sequence>MANVYVVRAMCIHGVRLMPQYKTQLRLRYSLPSGFSNLYFARPGTAGISAGLFQKLDSLYCVGSAPSRCIFTETRLKNPAPERKPDNKVSLKRSAPPASTTQKVKEAGKDLTYLIVVLIGIGITGGLFYVIFKELFSSSSPSKIFGDALKKCRAHPEIIGALGEPIKGYGETSRRGRRRHVSHVEYMKDGVKHIQLKFYIEGSEPIKGIVHLDAKENPESGRYDFRYIFVDFDTYPKRTIIVEDNR</sequence>
<dbReference type="OMA" id="PSRCIFT"/>
<keyword evidence="10 12" id="KW-0496">Mitochondrion</keyword>
<evidence type="ECO:0000256" key="5">
    <source>
        <dbReference type="ARBA" id="ARBA00022692"/>
    </source>
</evidence>
<keyword evidence="15" id="KW-1185">Reference proteome</keyword>
<evidence type="ECO:0000256" key="13">
    <source>
        <dbReference type="SAM" id="MobiDB-lite"/>
    </source>
</evidence>
<evidence type="ECO:0000256" key="4">
    <source>
        <dbReference type="ARBA" id="ARBA00022448"/>
    </source>
</evidence>
<comment type="caution">
    <text evidence="14">The sequence shown here is derived from an EMBL/GenBank/DDBJ whole genome shotgun (WGS) entry which is preliminary data.</text>
</comment>
<evidence type="ECO:0000256" key="3">
    <source>
        <dbReference type="ARBA" id="ARBA00020726"/>
    </source>
</evidence>
<evidence type="ECO:0000256" key="7">
    <source>
        <dbReference type="ARBA" id="ARBA00022946"/>
    </source>
</evidence>
<keyword evidence="5 12" id="KW-0812">Transmembrane</keyword>
<keyword evidence="4 12" id="KW-0813">Transport</keyword>
<organism evidence="14 15">
    <name type="scientific">Scyliorhinus torazame</name>
    <name type="common">Cloudy catshark</name>
    <name type="synonym">Catulus torazame</name>
    <dbReference type="NCBI Taxonomy" id="75743"/>
    <lineage>
        <taxon>Eukaryota</taxon>
        <taxon>Metazoa</taxon>
        <taxon>Chordata</taxon>
        <taxon>Craniata</taxon>
        <taxon>Vertebrata</taxon>
        <taxon>Chondrichthyes</taxon>
        <taxon>Elasmobranchii</taxon>
        <taxon>Galeomorphii</taxon>
        <taxon>Galeoidea</taxon>
        <taxon>Carcharhiniformes</taxon>
        <taxon>Scyliorhinidae</taxon>
        <taxon>Scyliorhinus</taxon>
    </lineage>
</organism>
<keyword evidence="7" id="KW-0809">Transit peptide</keyword>
<dbReference type="Pfam" id="PF08294">
    <property type="entry name" value="TIM21"/>
    <property type="match status" value="1"/>
</dbReference>
<comment type="similarity">
    <text evidence="2 12">Belongs to the TIM21 family.</text>
</comment>
<dbReference type="STRING" id="75743.A0A401NWX2"/>
<dbReference type="InterPro" id="IPR013261">
    <property type="entry name" value="Tim21"/>
</dbReference>
<feature type="region of interest" description="Disordered" evidence="13">
    <location>
        <begin position="80"/>
        <end position="103"/>
    </location>
</feature>
<evidence type="ECO:0000313" key="15">
    <source>
        <dbReference type="Proteomes" id="UP000288216"/>
    </source>
</evidence>
<dbReference type="PANTHER" id="PTHR13032">
    <property type="entry name" value="MITOCHONDRIAL IMPORT INNER MEMBRANE TRANSLOCASE SUBUNIT TIM21"/>
    <property type="match status" value="1"/>
</dbReference>
<evidence type="ECO:0000256" key="12">
    <source>
        <dbReference type="RuleBase" id="RU367142"/>
    </source>
</evidence>
<dbReference type="GO" id="GO:0005744">
    <property type="term" value="C:TIM23 mitochondrial import inner membrane translocase complex"/>
    <property type="evidence" value="ECO:0007669"/>
    <property type="project" value="UniProtKB-UniRule"/>
</dbReference>
<keyword evidence="6 12" id="KW-0653">Protein transport</keyword>
<proteinExistence type="inferred from homology"/>
<dbReference type="PANTHER" id="PTHR13032:SF6">
    <property type="entry name" value="MITOCHONDRIAL IMPORT INNER MEMBRANE TRANSLOCASE SUBUNIT TIM21"/>
    <property type="match status" value="1"/>
</dbReference>
<evidence type="ECO:0000256" key="8">
    <source>
        <dbReference type="ARBA" id="ARBA00022989"/>
    </source>
</evidence>
<dbReference type="GO" id="GO:0030150">
    <property type="term" value="P:protein import into mitochondrial matrix"/>
    <property type="evidence" value="ECO:0007669"/>
    <property type="project" value="UniProtKB-UniRule"/>
</dbReference>
<feature type="transmembrane region" description="Helical" evidence="12">
    <location>
        <begin position="111"/>
        <end position="132"/>
    </location>
</feature>
<evidence type="ECO:0000256" key="11">
    <source>
        <dbReference type="ARBA" id="ARBA00023136"/>
    </source>
</evidence>
<evidence type="ECO:0000256" key="9">
    <source>
        <dbReference type="ARBA" id="ARBA00023010"/>
    </source>
</evidence>
<accession>A0A401NWX2</accession>
<protein>
    <recommendedName>
        <fullName evidence="3 12">Mitochondrial import inner membrane translocase subunit Tim21</fullName>
    </recommendedName>
</protein>
<dbReference type="OrthoDB" id="436405at2759"/>
<evidence type="ECO:0000313" key="14">
    <source>
        <dbReference type="EMBL" id="GCB65378.1"/>
    </source>
</evidence>
<evidence type="ECO:0000256" key="10">
    <source>
        <dbReference type="ARBA" id="ARBA00023128"/>
    </source>
</evidence>
<comment type="subcellular location">
    <subcellularLocation>
        <location evidence="12">Mitochondrion inner membrane</location>
        <topology evidence="12">Single-pass membrane protein</topology>
    </subcellularLocation>
    <subcellularLocation>
        <location evidence="1">Mitochondrion membrane</location>
        <topology evidence="1">Single-pass membrane protein</topology>
    </subcellularLocation>
</comment>
<evidence type="ECO:0000256" key="2">
    <source>
        <dbReference type="ARBA" id="ARBA00010867"/>
    </source>
</evidence>
<dbReference type="Gene3D" id="3.10.450.320">
    <property type="entry name" value="Mitochondrial import inner membrane translocase subunit Tim21"/>
    <property type="match status" value="1"/>
</dbReference>
<dbReference type="EMBL" id="BFAA01001433">
    <property type="protein sequence ID" value="GCB65378.1"/>
    <property type="molecule type" value="Genomic_DNA"/>
</dbReference>
<gene>
    <name evidence="14" type="ORF">scyTo_0004773</name>
</gene>
<evidence type="ECO:0000256" key="1">
    <source>
        <dbReference type="ARBA" id="ARBA00004304"/>
    </source>
</evidence>
<keyword evidence="8 12" id="KW-1133">Transmembrane helix</keyword>
<keyword evidence="9 12" id="KW-0811">Translocation</keyword>
<name>A0A401NWX2_SCYTO</name>
<dbReference type="AlphaFoldDB" id="A0A401NWX2"/>
<feature type="compositionally biased region" description="Basic and acidic residues" evidence="13">
    <location>
        <begin position="80"/>
        <end position="89"/>
    </location>
</feature>
<comment type="function">
    <text evidence="12">Essential component of the TIM23 complex, a complex that mediates the translocation of transit peptide-containing proteins across the mitochondrial inner membrane.</text>
</comment>
<dbReference type="FunFam" id="3.10.450.320:FF:000001">
    <property type="entry name" value="Mitochondrial import inner membrane translocase subunit Tim21"/>
    <property type="match status" value="1"/>
</dbReference>
<comment type="subunit">
    <text evidence="12">Component of the TIM23 complex.</text>
</comment>
<dbReference type="InterPro" id="IPR038552">
    <property type="entry name" value="Tim21_IMS_sf"/>
</dbReference>
<reference evidence="14 15" key="1">
    <citation type="journal article" date="2018" name="Nat. Ecol. Evol.">
        <title>Shark genomes provide insights into elasmobranch evolution and the origin of vertebrates.</title>
        <authorList>
            <person name="Hara Y"/>
            <person name="Yamaguchi K"/>
            <person name="Onimaru K"/>
            <person name="Kadota M"/>
            <person name="Koyanagi M"/>
            <person name="Keeley SD"/>
            <person name="Tatsumi K"/>
            <person name="Tanaka K"/>
            <person name="Motone F"/>
            <person name="Kageyama Y"/>
            <person name="Nozu R"/>
            <person name="Adachi N"/>
            <person name="Nishimura O"/>
            <person name="Nakagawa R"/>
            <person name="Tanegashima C"/>
            <person name="Kiyatake I"/>
            <person name="Matsumoto R"/>
            <person name="Murakumo K"/>
            <person name="Nishida K"/>
            <person name="Terakita A"/>
            <person name="Kuratani S"/>
            <person name="Sato K"/>
            <person name="Hyodo S Kuraku.S."/>
        </authorList>
    </citation>
    <scope>NUCLEOTIDE SEQUENCE [LARGE SCALE GENOMIC DNA]</scope>
</reference>